<evidence type="ECO:0000313" key="1">
    <source>
        <dbReference type="EMBL" id="RGE37714.1"/>
    </source>
</evidence>
<gene>
    <name evidence="1" type="ORF">DZC30_22760</name>
</gene>
<evidence type="ECO:0000313" key="2">
    <source>
        <dbReference type="Proteomes" id="UP000261948"/>
    </source>
</evidence>
<sequence length="104" mass="11866">MIICELLKLKFAACLDFSGWAFFYFRKEIMQIYKGMPSIREAQSVFSSAELRRLVGRRIKELIEYADFEDPTFFQVVVWEGVVAQMPVAAEVGSGDERDELGSG</sequence>
<dbReference type="AlphaFoldDB" id="A0A373F0R7"/>
<protein>
    <submittedName>
        <fullName evidence="1">Uncharacterized protein</fullName>
    </submittedName>
</protein>
<proteinExistence type="predicted"/>
<organism evidence="1 2">
    <name type="scientific">Comamonas testosteroni</name>
    <name type="common">Pseudomonas testosteroni</name>
    <dbReference type="NCBI Taxonomy" id="285"/>
    <lineage>
        <taxon>Bacteria</taxon>
        <taxon>Pseudomonadati</taxon>
        <taxon>Pseudomonadota</taxon>
        <taxon>Betaproteobacteria</taxon>
        <taxon>Burkholderiales</taxon>
        <taxon>Comamonadaceae</taxon>
        <taxon>Comamonas</taxon>
    </lineage>
</organism>
<accession>A0A373F0R7</accession>
<reference evidence="1 2" key="1">
    <citation type="submission" date="2018-08" db="EMBL/GenBank/DDBJ databases">
        <title>Comamonas testosteroni strain SWCO2.</title>
        <authorList>
            <person name="Jiang N."/>
            <person name="Zhang X.Z."/>
        </authorList>
    </citation>
    <scope>NUCLEOTIDE SEQUENCE [LARGE SCALE GENOMIC DNA]</scope>
    <source>
        <strain evidence="1 2">SWCO2</strain>
    </source>
</reference>
<name>A0A373F0R7_COMTE</name>
<dbReference type="EMBL" id="QURR01000079">
    <property type="protein sequence ID" value="RGE37714.1"/>
    <property type="molecule type" value="Genomic_DNA"/>
</dbReference>
<keyword evidence="2" id="KW-1185">Reference proteome</keyword>
<dbReference type="Proteomes" id="UP000261948">
    <property type="component" value="Unassembled WGS sequence"/>
</dbReference>
<comment type="caution">
    <text evidence="1">The sequence shown here is derived from an EMBL/GenBank/DDBJ whole genome shotgun (WGS) entry which is preliminary data.</text>
</comment>